<evidence type="ECO:0000313" key="1">
    <source>
        <dbReference type="EMBL" id="KZX22572.1"/>
    </source>
</evidence>
<organism evidence="1 2">
    <name type="scientific">Rathayibacter tanaceti</name>
    <dbReference type="NCBI Taxonomy" id="1671680"/>
    <lineage>
        <taxon>Bacteria</taxon>
        <taxon>Bacillati</taxon>
        <taxon>Actinomycetota</taxon>
        <taxon>Actinomycetes</taxon>
        <taxon>Micrococcales</taxon>
        <taxon>Microbacteriaceae</taxon>
        <taxon>Rathayibacter</taxon>
    </lineage>
</organism>
<dbReference type="EMBL" id="LIIN01000005">
    <property type="protein sequence ID" value="KZX22572.1"/>
    <property type="molecule type" value="Genomic_DNA"/>
</dbReference>
<accession>A0A166ILE2</accession>
<keyword evidence="2" id="KW-1185">Reference proteome</keyword>
<reference evidence="1 2" key="1">
    <citation type="submission" date="2015-08" db="EMBL/GenBank/DDBJ databases">
        <title>Draft Genome Sequence of Rathayibacter sp. Strain VKM Ac-2596 Isolated from Leaf Gall Induced by Plant-Parasitic Nematodes.</title>
        <authorList>
            <person name="Vasilenko O.V."/>
            <person name="Starodumova I.P."/>
            <person name="Tarlachkov S.V."/>
            <person name="Dorofeeva L.V."/>
            <person name="Evtushenko L.I."/>
        </authorList>
    </citation>
    <scope>NUCLEOTIDE SEQUENCE [LARGE SCALE GENOMIC DNA]</scope>
    <source>
        <strain evidence="1 2">VKM Ac-2596</strain>
    </source>
</reference>
<dbReference type="RefSeq" id="WP_269085047.1">
    <property type="nucleotide sequence ID" value="NZ_CP047186.1"/>
</dbReference>
<gene>
    <name evidence="1" type="ORF">ACH61_00339</name>
</gene>
<dbReference type="AlphaFoldDB" id="A0A166ILE2"/>
<name>A0A166ILE2_9MICO</name>
<sequence length="41" mass="4192">MATPSDLSVQLREPLAADLPATLDRLAGLGSAHRYVSGLGA</sequence>
<evidence type="ECO:0000313" key="2">
    <source>
        <dbReference type="Proteomes" id="UP000076717"/>
    </source>
</evidence>
<dbReference type="Proteomes" id="UP000076717">
    <property type="component" value="Unassembled WGS sequence"/>
</dbReference>
<protein>
    <submittedName>
        <fullName evidence="1">Uncharacterized protein</fullName>
    </submittedName>
</protein>
<proteinExistence type="predicted"/>
<comment type="caution">
    <text evidence="1">The sequence shown here is derived from an EMBL/GenBank/DDBJ whole genome shotgun (WGS) entry which is preliminary data.</text>
</comment>